<accession>A0ABX0SIM8</accession>
<evidence type="ECO:0000313" key="10">
    <source>
        <dbReference type="Proteomes" id="UP000749311"/>
    </source>
</evidence>
<evidence type="ECO:0000256" key="1">
    <source>
        <dbReference type="ARBA" id="ARBA00004651"/>
    </source>
</evidence>
<feature type="transmembrane region" description="Helical" evidence="8">
    <location>
        <begin position="68"/>
        <end position="89"/>
    </location>
</feature>
<feature type="transmembrane region" description="Helical" evidence="8">
    <location>
        <begin position="43"/>
        <end position="62"/>
    </location>
</feature>
<keyword evidence="3" id="KW-0813">Transport</keyword>
<feature type="transmembrane region" description="Helical" evidence="8">
    <location>
        <begin position="175"/>
        <end position="194"/>
    </location>
</feature>
<evidence type="ECO:0000256" key="8">
    <source>
        <dbReference type="RuleBase" id="RU363041"/>
    </source>
</evidence>
<dbReference type="EMBL" id="JAAMOZ010000002">
    <property type="protein sequence ID" value="NIH58249.1"/>
    <property type="molecule type" value="Genomic_DNA"/>
</dbReference>
<feature type="transmembrane region" description="Helical" evidence="8">
    <location>
        <begin position="139"/>
        <end position="163"/>
    </location>
</feature>
<evidence type="ECO:0000256" key="3">
    <source>
        <dbReference type="ARBA" id="ARBA00022448"/>
    </source>
</evidence>
<proteinExistence type="inferred from homology"/>
<comment type="caution">
    <text evidence="9">The sequence shown here is derived from an EMBL/GenBank/DDBJ whole genome shotgun (WGS) entry which is preliminary data.</text>
</comment>
<comment type="similarity">
    <text evidence="2 8">Belongs to the 4-toluene sulfonate uptake permease (TSUP) (TC 2.A.102) family.</text>
</comment>
<dbReference type="InterPro" id="IPR052017">
    <property type="entry name" value="TSUP"/>
</dbReference>
<feature type="transmembrane region" description="Helical" evidence="8">
    <location>
        <begin position="6"/>
        <end position="36"/>
    </location>
</feature>
<gene>
    <name evidence="9" type="ORF">FB473_002941</name>
</gene>
<dbReference type="Proteomes" id="UP000749311">
    <property type="component" value="Unassembled WGS sequence"/>
</dbReference>
<evidence type="ECO:0000313" key="9">
    <source>
        <dbReference type="EMBL" id="NIH58249.1"/>
    </source>
</evidence>
<evidence type="ECO:0000256" key="6">
    <source>
        <dbReference type="ARBA" id="ARBA00022989"/>
    </source>
</evidence>
<keyword evidence="4 8" id="KW-1003">Cell membrane</keyword>
<dbReference type="Pfam" id="PF01925">
    <property type="entry name" value="TauE"/>
    <property type="match status" value="1"/>
</dbReference>
<evidence type="ECO:0000256" key="5">
    <source>
        <dbReference type="ARBA" id="ARBA00022692"/>
    </source>
</evidence>
<keyword evidence="6 8" id="KW-1133">Transmembrane helix</keyword>
<evidence type="ECO:0000256" key="4">
    <source>
        <dbReference type="ARBA" id="ARBA00022475"/>
    </source>
</evidence>
<keyword evidence="7 8" id="KW-0472">Membrane</keyword>
<evidence type="ECO:0000256" key="2">
    <source>
        <dbReference type="ARBA" id="ARBA00009142"/>
    </source>
</evidence>
<sequence>MIEPVWILGGVAAIIIGISKTSFGGLGSVAVALLAFTMPTKESTAAALLLLITGDVIAVFRYRKNADWRLLRALLPAVLPGLLLGAGFIRLVDDTVLRRSIGVMLGASVLVQLLLTWAGKANQRKDDAPPPRALSIGAGVAAGFTTMTANAAGPVMALYLQLARVEKMRFLGTSAWFYGLVNAAKTPLTAYLGLFTPRVLHTALVLVPLVLVGAAIGMKLIHKVDQRFFDVFTLLTSIASAVVLVVV</sequence>
<keyword evidence="5 8" id="KW-0812">Transmembrane</keyword>
<keyword evidence="10" id="KW-1185">Reference proteome</keyword>
<feature type="transmembrane region" description="Helical" evidence="8">
    <location>
        <begin position="228"/>
        <end position="246"/>
    </location>
</feature>
<feature type="transmembrane region" description="Helical" evidence="8">
    <location>
        <begin position="200"/>
        <end position="221"/>
    </location>
</feature>
<dbReference type="PANTHER" id="PTHR30269:SF23">
    <property type="entry name" value="MEMBRANE TRANSPORTER PROTEIN YDHB-RELATED"/>
    <property type="match status" value="1"/>
</dbReference>
<feature type="transmembrane region" description="Helical" evidence="8">
    <location>
        <begin position="101"/>
        <end position="119"/>
    </location>
</feature>
<name>A0ABX0SIM8_9ACTN</name>
<protein>
    <recommendedName>
        <fullName evidence="8">Probable membrane transporter protein</fullName>
    </recommendedName>
</protein>
<evidence type="ECO:0000256" key="7">
    <source>
        <dbReference type="ARBA" id="ARBA00023136"/>
    </source>
</evidence>
<dbReference type="PANTHER" id="PTHR30269">
    <property type="entry name" value="TRANSMEMBRANE PROTEIN YFCA"/>
    <property type="match status" value="1"/>
</dbReference>
<dbReference type="InterPro" id="IPR002781">
    <property type="entry name" value="TM_pro_TauE-like"/>
</dbReference>
<reference evidence="9 10" key="1">
    <citation type="submission" date="2020-02" db="EMBL/GenBank/DDBJ databases">
        <title>Sequencing the genomes of 1000 actinobacteria strains.</title>
        <authorList>
            <person name="Klenk H.-P."/>
        </authorList>
    </citation>
    <scope>NUCLEOTIDE SEQUENCE [LARGE SCALE GENOMIC DNA]</scope>
    <source>
        <strain evidence="9 10">DSM 19609</strain>
    </source>
</reference>
<comment type="subcellular location">
    <subcellularLocation>
        <location evidence="1 8">Cell membrane</location>
        <topology evidence="1 8">Multi-pass membrane protein</topology>
    </subcellularLocation>
</comment>
<dbReference type="RefSeq" id="WP_167170234.1">
    <property type="nucleotide sequence ID" value="NZ_BAAAOO010000009.1"/>
</dbReference>
<organism evidence="9 10">
    <name type="scientific">Brooklawnia cerclae</name>
    <dbReference type="NCBI Taxonomy" id="349934"/>
    <lineage>
        <taxon>Bacteria</taxon>
        <taxon>Bacillati</taxon>
        <taxon>Actinomycetota</taxon>
        <taxon>Actinomycetes</taxon>
        <taxon>Propionibacteriales</taxon>
        <taxon>Propionibacteriaceae</taxon>
        <taxon>Brooklawnia</taxon>
    </lineage>
</organism>